<feature type="transmembrane region" description="Helical" evidence="1">
    <location>
        <begin position="20"/>
        <end position="38"/>
    </location>
</feature>
<name>A0AAD6YMM4_9AGAR</name>
<keyword evidence="3" id="KW-1185">Reference proteome</keyword>
<comment type="caution">
    <text evidence="2">The sequence shown here is derived from an EMBL/GenBank/DDBJ whole genome shotgun (WGS) entry which is preliminary data.</text>
</comment>
<dbReference type="EMBL" id="JARJCW010000005">
    <property type="protein sequence ID" value="KAJ7224100.1"/>
    <property type="molecule type" value="Genomic_DNA"/>
</dbReference>
<keyword evidence="1" id="KW-0472">Membrane</keyword>
<protein>
    <submittedName>
        <fullName evidence="2">Uncharacterized protein</fullName>
    </submittedName>
</protein>
<dbReference type="Proteomes" id="UP001219525">
    <property type="component" value="Unassembled WGS sequence"/>
</dbReference>
<gene>
    <name evidence="2" type="ORF">GGX14DRAFT_648466</name>
</gene>
<proteinExistence type="predicted"/>
<keyword evidence="1" id="KW-0812">Transmembrane</keyword>
<dbReference type="AlphaFoldDB" id="A0AAD6YMM4"/>
<keyword evidence="1" id="KW-1133">Transmembrane helix</keyword>
<evidence type="ECO:0000313" key="2">
    <source>
        <dbReference type="EMBL" id="KAJ7224100.1"/>
    </source>
</evidence>
<evidence type="ECO:0000256" key="1">
    <source>
        <dbReference type="SAM" id="Phobius"/>
    </source>
</evidence>
<accession>A0AAD6YMM4</accession>
<evidence type="ECO:0000313" key="3">
    <source>
        <dbReference type="Proteomes" id="UP001219525"/>
    </source>
</evidence>
<sequence length="163" mass="17613">MSSISQSLAAAVPALPHTSVQTILVIVALGIAGGAYYASPPRLTRVMVAAIAAAEQAYVEALQTGALSPTDVHADIAEKMFNLQTKVSTIRGTTLRNSLSGGAALRQYLTGHTFTLVRCIWEVRGLETHIEILKEARLRDTYASEFSTAIRAVLRRRCKLFLS</sequence>
<reference evidence="2" key="1">
    <citation type="submission" date="2023-03" db="EMBL/GenBank/DDBJ databases">
        <title>Massive genome expansion in bonnet fungi (Mycena s.s.) driven by repeated elements and novel gene families across ecological guilds.</title>
        <authorList>
            <consortium name="Lawrence Berkeley National Laboratory"/>
            <person name="Harder C.B."/>
            <person name="Miyauchi S."/>
            <person name="Viragh M."/>
            <person name="Kuo A."/>
            <person name="Thoen E."/>
            <person name="Andreopoulos B."/>
            <person name="Lu D."/>
            <person name="Skrede I."/>
            <person name="Drula E."/>
            <person name="Henrissat B."/>
            <person name="Morin E."/>
            <person name="Kohler A."/>
            <person name="Barry K."/>
            <person name="LaButti K."/>
            <person name="Morin E."/>
            <person name="Salamov A."/>
            <person name="Lipzen A."/>
            <person name="Mereny Z."/>
            <person name="Hegedus B."/>
            <person name="Baldrian P."/>
            <person name="Stursova M."/>
            <person name="Weitz H."/>
            <person name="Taylor A."/>
            <person name="Grigoriev I.V."/>
            <person name="Nagy L.G."/>
            <person name="Martin F."/>
            <person name="Kauserud H."/>
        </authorList>
    </citation>
    <scope>NUCLEOTIDE SEQUENCE</scope>
    <source>
        <strain evidence="2">9144</strain>
    </source>
</reference>
<organism evidence="2 3">
    <name type="scientific">Mycena pura</name>
    <dbReference type="NCBI Taxonomy" id="153505"/>
    <lineage>
        <taxon>Eukaryota</taxon>
        <taxon>Fungi</taxon>
        <taxon>Dikarya</taxon>
        <taxon>Basidiomycota</taxon>
        <taxon>Agaricomycotina</taxon>
        <taxon>Agaricomycetes</taxon>
        <taxon>Agaricomycetidae</taxon>
        <taxon>Agaricales</taxon>
        <taxon>Marasmiineae</taxon>
        <taxon>Mycenaceae</taxon>
        <taxon>Mycena</taxon>
    </lineage>
</organism>